<feature type="transmembrane region" description="Helical" evidence="1">
    <location>
        <begin position="36"/>
        <end position="57"/>
    </location>
</feature>
<reference evidence="2 3" key="1">
    <citation type="submission" date="2022-03" db="EMBL/GenBank/DDBJ databases">
        <title>Genomic signatures underlying metal tolerance in selected Arctic bacterial isolates.</title>
        <authorList>
            <person name="Thomas F.A."/>
            <person name="Venkatachalam S."/>
            <person name="Krishnan K.P."/>
        </authorList>
    </citation>
    <scope>NUCLEOTIDE SEQUENCE [LARGE SCALE GENOMIC DNA]</scope>
    <source>
        <strain evidence="2 3">HM116</strain>
    </source>
</reference>
<feature type="transmembrane region" description="Helical" evidence="1">
    <location>
        <begin position="69"/>
        <end position="89"/>
    </location>
</feature>
<organism evidence="2 3">
    <name type="scientific">Vreelandella neptunia</name>
    <dbReference type="NCBI Taxonomy" id="115551"/>
    <lineage>
        <taxon>Bacteria</taxon>
        <taxon>Pseudomonadati</taxon>
        <taxon>Pseudomonadota</taxon>
        <taxon>Gammaproteobacteria</taxon>
        <taxon>Oceanospirillales</taxon>
        <taxon>Halomonadaceae</taxon>
        <taxon>Vreelandella</taxon>
    </lineage>
</organism>
<proteinExistence type="predicted"/>
<accession>A0ABS9S9J0</accession>
<name>A0ABS9S9J0_9GAMM</name>
<dbReference type="EMBL" id="JAKVTW010000013">
    <property type="protein sequence ID" value="MCH4812776.1"/>
    <property type="molecule type" value="Genomic_DNA"/>
</dbReference>
<protein>
    <recommendedName>
        <fullName evidence="4">Transmembrane protein</fullName>
    </recommendedName>
</protein>
<keyword evidence="1" id="KW-0812">Transmembrane</keyword>
<keyword evidence="1" id="KW-0472">Membrane</keyword>
<keyword evidence="1" id="KW-1133">Transmembrane helix</keyword>
<evidence type="ECO:0008006" key="4">
    <source>
        <dbReference type="Google" id="ProtNLM"/>
    </source>
</evidence>
<evidence type="ECO:0000313" key="3">
    <source>
        <dbReference type="Proteomes" id="UP001320609"/>
    </source>
</evidence>
<feature type="transmembrane region" description="Helical" evidence="1">
    <location>
        <begin position="12"/>
        <end position="30"/>
    </location>
</feature>
<gene>
    <name evidence="2" type="ORF">MLE19_15685</name>
</gene>
<dbReference type="RefSeq" id="WP_240719076.1">
    <property type="nucleotide sequence ID" value="NZ_JAKVTW010000013.1"/>
</dbReference>
<dbReference type="Proteomes" id="UP001320609">
    <property type="component" value="Unassembled WGS sequence"/>
</dbReference>
<keyword evidence="3" id="KW-1185">Reference proteome</keyword>
<evidence type="ECO:0000313" key="2">
    <source>
        <dbReference type="EMBL" id="MCH4812776.1"/>
    </source>
</evidence>
<feature type="transmembrane region" description="Helical" evidence="1">
    <location>
        <begin position="95"/>
        <end position="118"/>
    </location>
</feature>
<comment type="caution">
    <text evidence="2">The sequence shown here is derived from an EMBL/GenBank/DDBJ whole genome shotgun (WGS) entry which is preliminary data.</text>
</comment>
<evidence type="ECO:0000256" key="1">
    <source>
        <dbReference type="SAM" id="Phobius"/>
    </source>
</evidence>
<sequence>MQQAPSSPERISVAVGVCVVMLATLPRYMAGGHETRQTLIAIAFTLVAVAAIVQWRLLPVLSRQRLPKLFKRLVAMLLLGTVIMGGWHALFTDWISWQVFISHGATLGVLLHAVSLWWSKERQLG</sequence>